<organism evidence="11">
    <name type="scientific">Candidatus Kentrum sp. TUN</name>
    <dbReference type="NCBI Taxonomy" id="2126343"/>
    <lineage>
        <taxon>Bacteria</taxon>
        <taxon>Pseudomonadati</taxon>
        <taxon>Pseudomonadota</taxon>
        <taxon>Gammaproteobacteria</taxon>
        <taxon>Candidatus Kentrum</taxon>
    </lineage>
</organism>
<comment type="function">
    <text evidence="9">Essential for recycling GMP and indirectly, cGMP.</text>
</comment>
<keyword evidence="9" id="KW-0963">Cytoplasm</keyword>
<evidence type="ECO:0000256" key="7">
    <source>
        <dbReference type="ARBA" id="ARBA00022840"/>
    </source>
</evidence>
<dbReference type="InterPro" id="IPR008144">
    <property type="entry name" value="Guanylate_kin-like_dom"/>
</dbReference>
<dbReference type="PROSITE" id="PS00856">
    <property type="entry name" value="GUANYLATE_KINASE_1"/>
    <property type="match status" value="1"/>
</dbReference>
<evidence type="ECO:0000256" key="4">
    <source>
        <dbReference type="ARBA" id="ARBA00022679"/>
    </source>
</evidence>
<keyword evidence="7 9" id="KW-0067">ATP-binding</keyword>
<dbReference type="PROSITE" id="PS50052">
    <property type="entry name" value="GUANYLATE_KINASE_2"/>
    <property type="match status" value="1"/>
</dbReference>
<dbReference type="InterPro" id="IPR020590">
    <property type="entry name" value="Guanylate_kinase_CS"/>
</dbReference>
<protein>
    <recommendedName>
        <fullName evidence="3 9">Guanylate kinase</fullName>
        <ecNumber evidence="2 9">2.7.4.8</ecNumber>
    </recommendedName>
    <alternativeName>
        <fullName evidence="8 9">GMP kinase</fullName>
    </alternativeName>
</protein>
<evidence type="ECO:0000256" key="9">
    <source>
        <dbReference type="HAMAP-Rule" id="MF_00328"/>
    </source>
</evidence>
<keyword evidence="4 9" id="KW-0808">Transferase</keyword>
<dbReference type="GO" id="GO:0005524">
    <property type="term" value="F:ATP binding"/>
    <property type="evidence" value="ECO:0007669"/>
    <property type="project" value="UniProtKB-UniRule"/>
</dbReference>
<dbReference type="PANTHER" id="PTHR23117:SF13">
    <property type="entry name" value="GUANYLATE KINASE"/>
    <property type="match status" value="1"/>
</dbReference>
<dbReference type="SUPFAM" id="SSF52540">
    <property type="entry name" value="P-loop containing nucleoside triphosphate hydrolases"/>
    <property type="match status" value="1"/>
</dbReference>
<dbReference type="InterPro" id="IPR017665">
    <property type="entry name" value="Guanylate_kinase"/>
</dbReference>
<dbReference type="PANTHER" id="PTHR23117">
    <property type="entry name" value="GUANYLATE KINASE-RELATED"/>
    <property type="match status" value="1"/>
</dbReference>
<dbReference type="NCBIfam" id="TIGR03263">
    <property type="entry name" value="guanyl_kin"/>
    <property type="match status" value="1"/>
</dbReference>
<dbReference type="InterPro" id="IPR008145">
    <property type="entry name" value="GK/Ca_channel_bsu"/>
</dbReference>
<comment type="subcellular location">
    <subcellularLocation>
        <location evidence="9">Cytoplasm</location>
    </subcellularLocation>
</comment>
<comment type="similarity">
    <text evidence="1 9">Belongs to the guanylate kinase family.</text>
</comment>
<dbReference type="GO" id="GO:0005829">
    <property type="term" value="C:cytosol"/>
    <property type="evidence" value="ECO:0007669"/>
    <property type="project" value="TreeGrafter"/>
</dbReference>
<dbReference type="Gene3D" id="3.30.63.10">
    <property type="entry name" value="Guanylate Kinase phosphate binding domain"/>
    <property type="match status" value="1"/>
</dbReference>
<proteinExistence type="inferred from homology"/>
<dbReference type="FunFam" id="3.30.63.10:FF:000002">
    <property type="entry name" value="Guanylate kinase 1"/>
    <property type="match status" value="1"/>
</dbReference>
<dbReference type="CDD" id="cd00071">
    <property type="entry name" value="GMPK"/>
    <property type="match status" value="1"/>
</dbReference>
<dbReference type="GO" id="GO:0004385">
    <property type="term" value="F:GMP kinase activity"/>
    <property type="evidence" value="ECO:0007669"/>
    <property type="project" value="UniProtKB-UniRule"/>
</dbReference>
<evidence type="ECO:0000256" key="5">
    <source>
        <dbReference type="ARBA" id="ARBA00022741"/>
    </source>
</evidence>
<feature type="domain" description="Guanylate kinase-like" evidence="10">
    <location>
        <begin position="5"/>
        <end position="183"/>
    </location>
</feature>
<keyword evidence="5 9" id="KW-0547">Nucleotide-binding</keyword>
<comment type="catalytic activity">
    <reaction evidence="9">
        <text>GMP + ATP = GDP + ADP</text>
        <dbReference type="Rhea" id="RHEA:20780"/>
        <dbReference type="ChEBI" id="CHEBI:30616"/>
        <dbReference type="ChEBI" id="CHEBI:58115"/>
        <dbReference type="ChEBI" id="CHEBI:58189"/>
        <dbReference type="ChEBI" id="CHEBI:456216"/>
        <dbReference type="EC" id="2.7.4.8"/>
    </reaction>
</comment>
<dbReference type="Gene3D" id="3.40.50.300">
    <property type="entry name" value="P-loop containing nucleotide triphosphate hydrolases"/>
    <property type="match status" value="2"/>
</dbReference>
<accession>A0A450ZR23</accession>
<evidence type="ECO:0000256" key="1">
    <source>
        <dbReference type="ARBA" id="ARBA00005790"/>
    </source>
</evidence>
<gene>
    <name evidence="9" type="primary">gmk</name>
    <name evidence="11" type="ORF">BECKTUN1418D_GA0071000_104317</name>
</gene>
<evidence type="ECO:0000256" key="2">
    <source>
        <dbReference type="ARBA" id="ARBA00012961"/>
    </source>
</evidence>
<dbReference type="Pfam" id="PF00625">
    <property type="entry name" value="Guanylate_kin"/>
    <property type="match status" value="1"/>
</dbReference>
<keyword evidence="6 9" id="KW-0418">Kinase</keyword>
<dbReference type="AlphaFoldDB" id="A0A450ZR23"/>
<dbReference type="InterPro" id="IPR027417">
    <property type="entry name" value="P-loop_NTPase"/>
</dbReference>
<evidence type="ECO:0000256" key="8">
    <source>
        <dbReference type="ARBA" id="ARBA00030128"/>
    </source>
</evidence>
<dbReference type="SMART" id="SM00072">
    <property type="entry name" value="GuKc"/>
    <property type="match status" value="1"/>
</dbReference>
<feature type="binding site" evidence="9">
    <location>
        <begin position="12"/>
        <end position="19"/>
    </location>
    <ligand>
        <name>ATP</name>
        <dbReference type="ChEBI" id="CHEBI:30616"/>
    </ligand>
</feature>
<dbReference type="HAMAP" id="MF_00328">
    <property type="entry name" value="Guanylate_kinase"/>
    <property type="match status" value="1"/>
</dbReference>
<dbReference type="EMBL" id="CAADFX010000043">
    <property type="protein sequence ID" value="VFK56273.1"/>
    <property type="molecule type" value="Genomic_DNA"/>
</dbReference>
<reference evidence="11" key="1">
    <citation type="submission" date="2019-02" db="EMBL/GenBank/DDBJ databases">
        <authorList>
            <person name="Gruber-Vodicka R. H."/>
            <person name="Seah K. B. B."/>
        </authorList>
    </citation>
    <scope>NUCLEOTIDE SEQUENCE</scope>
    <source>
        <strain evidence="11">BECK_BY1</strain>
    </source>
</reference>
<sequence>MKTPGTLYIVSAPSGAGKTSLVRALAAADPMVTISVSHTTRPSRPGECDGVHYHFVSEQMFRNMREENAFLEYAEVFGHYYGTSGERLIEQVRGGLDVILEIDWQGARQVRKKIPTCINIFILPPSRDILMKRLRDRGQDDDLVIASRMQAASAESMHFDEFDYLIINDDFDKALSDLRAVLRAERLRQSRQAQRCSALIASLLG</sequence>
<evidence type="ECO:0000259" key="10">
    <source>
        <dbReference type="PROSITE" id="PS50052"/>
    </source>
</evidence>
<evidence type="ECO:0000313" key="11">
    <source>
        <dbReference type="EMBL" id="VFK56273.1"/>
    </source>
</evidence>
<name>A0A450ZR23_9GAMM</name>
<dbReference type="EC" id="2.7.4.8" evidence="2 9"/>
<evidence type="ECO:0000256" key="6">
    <source>
        <dbReference type="ARBA" id="ARBA00022777"/>
    </source>
</evidence>
<evidence type="ECO:0000256" key="3">
    <source>
        <dbReference type="ARBA" id="ARBA00016296"/>
    </source>
</evidence>